<dbReference type="Pfam" id="PF12802">
    <property type="entry name" value="MarR_2"/>
    <property type="match status" value="1"/>
</dbReference>
<dbReference type="SUPFAM" id="SSF46785">
    <property type="entry name" value="Winged helix' DNA-binding domain"/>
    <property type="match status" value="1"/>
</dbReference>
<dbReference type="InterPro" id="IPR036390">
    <property type="entry name" value="WH_DNA-bd_sf"/>
</dbReference>
<sequence length="152" mass="16546">MKKPKPDVVSQLSTGELGFLVTGVRNAIWASIDRELQPLDITTAQFVVFNSIAKGKGSTIGELCRVIGYDSGAMTRLLDRIEKKGLVRRVANPDDRRSYLIELTEESGALVPQARRQVQKVFAALLKGFSDDEATALKAALEKILENAASAT</sequence>
<gene>
    <name evidence="5" type="ORF">EAH88_12785</name>
</gene>
<dbReference type="Proteomes" id="UP000319486">
    <property type="component" value="Unassembled WGS sequence"/>
</dbReference>
<dbReference type="PRINTS" id="PR00598">
    <property type="entry name" value="HTHMARR"/>
</dbReference>
<dbReference type="PROSITE" id="PS50995">
    <property type="entry name" value="HTH_MARR_2"/>
    <property type="match status" value="1"/>
</dbReference>
<dbReference type="EMBL" id="RCZO01000007">
    <property type="protein sequence ID" value="TPG07319.1"/>
    <property type="molecule type" value="Genomic_DNA"/>
</dbReference>
<evidence type="ECO:0000256" key="2">
    <source>
        <dbReference type="ARBA" id="ARBA00023125"/>
    </source>
</evidence>
<dbReference type="PANTHER" id="PTHR42756">
    <property type="entry name" value="TRANSCRIPTIONAL REGULATOR, MARR"/>
    <property type="match status" value="1"/>
</dbReference>
<dbReference type="PANTHER" id="PTHR42756:SF1">
    <property type="entry name" value="TRANSCRIPTIONAL REPRESSOR OF EMRAB OPERON"/>
    <property type="match status" value="1"/>
</dbReference>
<evidence type="ECO:0000256" key="3">
    <source>
        <dbReference type="ARBA" id="ARBA00023163"/>
    </source>
</evidence>
<proteinExistence type="predicted"/>
<evidence type="ECO:0000313" key="6">
    <source>
        <dbReference type="Proteomes" id="UP000319486"/>
    </source>
</evidence>
<dbReference type="GO" id="GO:0003677">
    <property type="term" value="F:DNA binding"/>
    <property type="evidence" value="ECO:0007669"/>
    <property type="project" value="UniProtKB-KW"/>
</dbReference>
<keyword evidence="3" id="KW-0804">Transcription</keyword>
<name>A0A502C5T7_9GAMM</name>
<dbReference type="InterPro" id="IPR000835">
    <property type="entry name" value="HTH_MarR-typ"/>
</dbReference>
<evidence type="ECO:0000313" key="5">
    <source>
        <dbReference type="EMBL" id="TPG07319.1"/>
    </source>
</evidence>
<evidence type="ECO:0000256" key="1">
    <source>
        <dbReference type="ARBA" id="ARBA00023015"/>
    </source>
</evidence>
<accession>A0A502C5T7</accession>
<dbReference type="Gene3D" id="1.10.10.10">
    <property type="entry name" value="Winged helix-like DNA-binding domain superfamily/Winged helix DNA-binding domain"/>
    <property type="match status" value="1"/>
</dbReference>
<keyword evidence="2" id="KW-0238">DNA-binding</keyword>
<reference evidence="5 6" key="1">
    <citation type="journal article" date="2019" name="Environ. Microbiol.">
        <title>Species interactions and distinct microbial communities in high Arctic permafrost affected cryosols are associated with the CH4 and CO2 gas fluxes.</title>
        <authorList>
            <person name="Altshuler I."/>
            <person name="Hamel J."/>
            <person name="Turney S."/>
            <person name="Magnuson E."/>
            <person name="Levesque R."/>
            <person name="Greer C."/>
            <person name="Whyte L.G."/>
        </authorList>
    </citation>
    <scope>NUCLEOTIDE SEQUENCE [LARGE SCALE GENOMIC DNA]</scope>
    <source>
        <strain evidence="5 6">S13Y</strain>
    </source>
</reference>
<dbReference type="InterPro" id="IPR036388">
    <property type="entry name" value="WH-like_DNA-bd_sf"/>
</dbReference>
<keyword evidence="1" id="KW-0805">Transcription regulation</keyword>
<dbReference type="SMART" id="SM00347">
    <property type="entry name" value="HTH_MARR"/>
    <property type="match status" value="1"/>
</dbReference>
<feature type="domain" description="HTH marR-type" evidence="4">
    <location>
        <begin position="14"/>
        <end position="146"/>
    </location>
</feature>
<comment type="caution">
    <text evidence="5">The sequence shown here is derived from an EMBL/GenBank/DDBJ whole genome shotgun (WGS) entry which is preliminary data.</text>
</comment>
<dbReference type="GO" id="GO:0003700">
    <property type="term" value="F:DNA-binding transcription factor activity"/>
    <property type="evidence" value="ECO:0007669"/>
    <property type="project" value="InterPro"/>
</dbReference>
<protein>
    <submittedName>
        <fullName evidence="5">MarR family transcriptional regulator</fullName>
    </submittedName>
</protein>
<evidence type="ECO:0000259" key="4">
    <source>
        <dbReference type="PROSITE" id="PS50995"/>
    </source>
</evidence>
<dbReference type="AlphaFoldDB" id="A0A502C5T7"/>
<keyword evidence="6" id="KW-1185">Reference proteome</keyword>
<dbReference type="RefSeq" id="WP_140653299.1">
    <property type="nucleotide sequence ID" value="NZ_RCZO01000007.1"/>
</dbReference>
<organism evidence="5 6">
    <name type="scientific">Rhodanobacter glycinis</name>
    <dbReference type="NCBI Taxonomy" id="582702"/>
    <lineage>
        <taxon>Bacteria</taxon>
        <taxon>Pseudomonadati</taxon>
        <taxon>Pseudomonadota</taxon>
        <taxon>Gammaproteobacteria</taxon>
        <taxon>Lysobacterales</taxon>
        <taxon>Rhodanobacteraceae</taxon>
        <taxon>Rhodanobacter</taxon>
    </lineage>
</organism>